<feature type="compositionally biased region" description="Polar residues" evidence="1">
    <location>
        <begin position="60"/>
        <end position="78"/>
    </location>
</feature>
<proteinExistence type="predicted"/>
<accession>A0A3N4WLN3</accession>
<gene>
    <name evidence="2" type="ORF">EDC46_0435</name>
</gene>
<feature type="region of interest" description="Disordered" evidence="1">
    <location>
        <begin position="60"/>
        <end position="92"/>
    </location>
</feature>
<dbReference type="EMBL" id="RKQP01000001">
    <property type="protein sequence ID" value="RPE86044.1"/>
    <property type="molecule type" value="Genomic_DNA"/>
</dbReference>
<reference evidence="2 3" key="1">
    <citation type="submission" date="2018-11" db="EMBL/GenBank/DDBJ databases">
        <title>Genomic Encyclopedia of Type Strains, Phase IV (KMG-IV): sequencing the most valuable type-strain genomes for metagenomic binning, comparative biology and taxonomic classification.</title>
        <authorList>
            <person name="Goeker M."/>
        </authorList>
    </citation>
    <scope>NUCLEOTIDE SEQUENCE [LARGE SCALE GENOMIC DNA]</scope>
    <source>
        <strain evidence="2 3">DSM 27238</strain>
    </source>
</reference>
<evidence type="ECO:0000313" key="2">
    <source>
        <dbReference type="EMBL" id="RPE86044.1"/>
    </source>
</evidence>
<organism evidence="2 3">
    <name type="scientific">Vespertiliibacter pulmonis</name>
    <dbReference type="NCBI Taxonomy" id="1443036"/>
    <lineage>
        <taxon>Bacteria</taxon>
        <taxon>Pseudomonadati</taxon>
        <taxon>Pseudomonadota</taxon>
        <taxon>Gammaproteobacteria</taxon>
        <taxon>Pasteurellales</taxon>
        <taxon>Pasteurellaceae</taxon>
        <taxon>Vespertiliibacter</taxon>
    </lineage>
</organism>
<dbReference type="RefSeq" id="WP_124210605.1">
    <property type="nucleotide sequence ID" value="NZ_CP016615.1"/>
</dbReference>
<protein>
    <submittedName>
        <fullName evidence="2">Uncharacterized protein</fullName>
    </submittedName>
</protein>
<comment type="caution">
    <text evidence="2">The sequence shown here is derived from an EMBL/GenBank/DDBJ whole genome shotgun (WGS) entry which is preliminary data.</text>
</comment>
<keyword evidence="3" id="KW-1185">Reference proteome</keyword>
<feature type="compositionally biased region" description="Basic and acidic residues" evidence="1">
    <location>
        <begin position="79"/>
        <end position="92"/>
    </location>
</feature>
<dbReference type="AlphaFoldDB" id="A0A3N4WLN3"/>
<name>A0A3N4WLN3_9PAST</name>
<dbReference type="Proteomes" id="UP000281691">
    <property type="component" value="Unassembled WGS sequence"/>
</dbReference>
<sequence>MAVKAVYVELLEEQMCPCQKRKLEQALDNAKAEIATLNTQIETLNATVVEKDNRITELENQVANSEQPNENQVTNPEQPNEKSEGETTQLPDERVFIHVDLADLPGNLRQGRAFERTATLNASSGSPGHFYSFKFAILNDPQYFNYSLESVENSNDFQDLAMTPEGVITGKIRGNSGNHSLNVIGTPLQSGEDIHTTISGWSLSYTTNLASGVQSNEHGTEMEDEITIAPES</sequence>
<dbReference type="Gene3D" id="1.20.5.170">
    <property type="match status" value="1"/>
</dbReference>
<evidence type="ECO:0000256" key="1">
    <source>
        <dbReference type="SAM" id="MobiDB-lite"/>
    </source>
</evidence>
<evidence type="ECO:0000313" key="3">
    <source>
        <dbReference type="Proteomes" id="UP000281691"/>
    </source>
</evidence>